<dbReference type="RefSeq" id="WP_137338294.1">
    <property type="nucleotide sequence ID" value="NZ_SZVO01000001.1"/>
</dbReference>
<feature type="transmembrane region" description="Helical" evidence="1">
    <location>
        <begin position="6"/>
        <end position="31"/>
    </location>
</feature>
<keyword evidence="3" id="KW-1185">Reference proteome</keyword>
<gene>
    <name evidence="2" type="ORF">FDK13_02000</name>
</gene>
<evidence type="ECO:0000256" key="1">
    <source>
        <dbReference type="SAM" id="Phobius"/>
    </source>
</evidence>
<evidence type="ECO:0000313" key="3">
    <source>
        <dbReference type="Proteomes" id="UP000304900"/>
    </source>
</evidence>
<keyword evidence="1" id="KW-0812">Transmembrane</keyword>
<comment type="caution">
    <text evidence="2">The sequence shown here is derived from an EMBL/GenBank/DDBJ whole genome shotgun (WGS) entry which is preliminary data.</text>
</comment>
<dbReference type="Gene3D" id="3.20.20.140">
    <property type="entry name" value="Metal-dependent hydrolases"/>
    <property type="match status" value="1"/>
</dbReference>
<dbReference type="Proteomes" id="UP000304900">
    <property type="component" value="Unassembled WGS sequence"/>
</dbReference>
<dbReference type="EMBL" id="SZVO01000001">
    <property type="protein sequence ID" value="TKT94005.1"/>
    <property type="molecule type" value="Genomic_DNA"/>
</dbReference>
<accession>A0A4U6DB81</accession>
<keyword evidence="1" id="KW-0472">Membrane</keyword>
<dbReference type="InterPro" id="IPR016195">
    <property type="entry name" value="Pol/histidinol_Pase-like"/>
</dbReference>
<evidence type="ECO:0008006" key="4">
    <source>
        <dbReference type="Google" id="ProtNLM"/>
    </source>
</evidence>
<sequence length="440" mass="50964">MKAVKIIGYILLILVKVLAVLFVLIILYFLIPPFYNRYIVYPELEQERTALWKKYKKPEQFIAHTDFKGILHSHTYRSHDSRGILAEIIPAAKKAKLNFIFLADHRMSDLDSFPRGIHGIFNDIVIESGTESPGPSMMVTPLRNVILDWKSDRSQLIHDVVKKGGMVFYLHSEDSHDWANPDYQGMEIYNIHSDLIDEKSPLKFLINGMLNSGIYRHWSYRELFDEQTKIVALWDSLNNHRKIVGMAAVDAHNNQSIRARYLKNGKVEWVGPNAKTLSITEPGWKEKLLLGKPDIAGWAFKMELDTYFHSFNFANTHIFSDTLSSRSLKNELVKGHAYISFESLAEANGFQFVSADNSGKINTMMGDSIKSENAFKLKATSPFPVKFELYQNGKLIDSKEDRYDYEFQPKNKKGNYRIVARLKFRKEWLPWVYTNPIYIY</sequence>
<reference evidence="2 3" key="1">
    <citation type="submission" date="2019-05" db="EMBL/GenBank/DDBJ databases">
        <title>Dyadobacter AR-3-8 sp. nov., isolated from arctic soil.</title>
        <authorList>
            <person name="Chaudhary D.K."/>
        </authorList>
    </citation>
    <scope>NUCLEOTIDE SEQUENCE [LARGE SCALE GENOMIC DNA]</scope>
    <source>
        <strain evidence="2 3">AR-3-8</strain>
    </source>
</reference>
<proteinExistence type="predicted"/>
<dbReference type="OrthoDB" id="9801679at2"/>
<keyword evidence="1" id="KW-1133">Transmembrane helix</keyword>
<protein>
    <recommendedName>
        <fullName evidence="4">Histidinol-phosphatase</fullName>
    </recommendedName>
</protein>
<evidence type="ECO:0000313" key="2">
    <source>
        <dbReference type="EMBL" id="TKT94005.1"/>
    </source>
</evidence>
<dbReference type="AlphaFoldDB" id="A0A4U6DB81"/>
<dbReference type="SUPFAM" id="SSF89550">
    <property type="entry name" value="PHP domain-like"/>
    <property type="match status" value="1"/>
</dbReference>
<name>A0A4U6DB81_9BACT</name>
<organism evidence="2 3">
    <name type="scientific">Dyadobacter frigoris</name>
    <dbReference type="NCBI Taxonomy" id="2576211"/>
    <lineage>
        <taxon>Bacteria</taxon>
        <taxon>Pseudomonadati</taxon>
        <taxon>Bacteroidota</taxon>
        <taxon>Cytophagia</taxon>
        <taxon>Cytophagales</taxon>
        <taxon>Spirosomataceae</taxon>
        <taxon>Dyadobacter</taxon>
    </lineage>
</organism>